<proteinExistence type="predicted"/>
<accession>A0A7V5Y0B5</accession>
<dbReference type="AlphaFoldDB" id="A0A7V5Y0B5"/>
<dbReference type="Gene3D" id="3.90.320.10">
    <property type="match status" value="1"/>
</dbReference>
<dbReference type="InterPro" id="IPR038726">
    <property type="entry name" value="PDDEXK_AddAB-type"/>
</dbReference>
<dbReference type="Pfam" id="PF12705">
    <property type="entry name" value="PDDEXK_1"/>
    <property type="match status" value="1"/>
</dbReference>
<organism evidence="2">
    <name type="scientific">candidate division WOR-3 bacterium</name>
    <dbReference type="NCBI Taxonomy" id="2052148"/>
    <lineage>
        <taxon>Bacteria</taxon>
        <taxon>Bacteria division WOR-3</taxon>
    </lineage>
</organism>
<dbReference type="EMBL" id="DTHS01000025">
    <property type="protein sequence ID" value="HHR48807.1"/>
    <property type="molecule type" value="Genomic_DNA"/>
</dbReference>
<dbReference type="InterPro" id="IPR011604">
    <property type="entry name" value="PDDEXK-like_dom_sf"/>
</dbReference>
<comment type="caution">
    <text evidence="2">The sequence shown here is derived from an EMBL/GenBank/DDBJ whole genome shotgun (WGS) entry which is preliminary data.</text>
</comment>
<gene>
    <name evidence="2" type="ORF">ENV79_04095</name>
</gene>
<sequence length="233" mass="27584">MNSNFIYLSPTKLALFQECPLCFWLAEKEKIERPRGPTATLPQSMDKLIKNYFDYYRGRGELPPEIAGKIKGKLIAQEILDDWRKNSKNSKPRYFNKEANAFLFGALDECLIVDDKYYIPVDYKTYGYNLKENSFAHYQLQLDCYTLMLEGEGLTHLNIAYLIYYIPEKIEENNLIRFKIEIREVKTNPEKAKDIFLKAIEILRNPNPPAPSPECKFCHWRKELKEKIERLYF</sequence>
<evidence type="ECO:0000313" key="2">
    <source>
        <dbReference type="EMBL" id="HHR48807.1"/>
    </source>
</evidence>
<protein>
    <recommendedName>
        <fullName evidence="1">PD-(D/E)XK endonuclease-like domain-containing protein</fullName>
    </recommendedName>
</protein>
<name>A0A7V5Y0B5_UNCW3</name>
<reference evidence="2" key="1">
    <citation type="journal article" date="2020" name="mSystems">
        <title>Genome- and Community-Level Interaction Insights into Carbon Utilization and Element Cycling Functions of Hydrothermarchaeota in Hydrothermal Sediment.</title>
        <authorList>
            <person name="Zhou Z."/>
            <person name="Liu Y."/>
            <person name="Xu W."/>
            <person name="Pan J."/>
            <person name="Luo Z.H."/>
            <person name="Li M."/>
        </authorList>
    </citation>
    <scope>NUCLEOTIDE SEQUENCE [LARGE SCALE GENOMIC DNA]</scope>
    <source>
        <strain evidence="2">SpSt-791</strain>
    </source>
</reference>
<evidence type="ECO:0000259" key="1">
    <source>
        <dbReference type="Pfam" id="PF12705"/>
    </source>
</evidence>
<feature type="domain" description="PD-(D/E)XK endonuclease-like" evidence="1">
    <location>
        <begin position="8"/>
        <end position="221"/>
    </location>
</feature>